<dbReference type="EMBL" id="HAGL01000013">
    <property type="protein sequence ID" value="SMD29040.1"/>
    <property type="molecule type" value="Transcribed_RNA"/>
</dbReference>
<feature type="signal peptide" evidence="2">
    <location>
        <begin position="1"/>
        <end position="17"/>
    </location>
</feature>
<feature type="chain" id="PRO_5019794604" evidence="2">
    <location>
        <begin position="18"/>
        <end position="206"/>
    </location>
</feature>
<proteinExistence type="predicted"/>
<evidence type="ECO:0000256" key="2">
    <source>
        <dbReference type="SAM" id="SignalP"/>
    </source>
</evidence>
<accession>A0A482ZBD5</accession>
<evidence type="ECO:0000313" key="3">
    <source>
        <dbReference type="EMBL" id="SMD29040.1"/>
    </source>
</evidence>
<evidence type="ECO:0000256" key="1">
    <source>
        <dbReference type="SAM" id="MobiDB-lite"/>
    </source>
</evidence>
<protein>
    <submittedName>
        <fullName evidence="3">U23-Saltitoxin-Pre1b_1</fullName>
    </submittedName>
</protein>
<reference evidence="3" key="1">
    <citation type="submission" date="2017-03" db="EMBL/GenBank/DDBJ databases">
        <authorList>
            <person name="Braembl D."/>
        </authorList>
    </citation>
    <scope>NUCLEOTIDE SEQUENCE</scope>
</reference>
<dbReference type="AlphaFoldDB" id="A0A482ZBD5"/>
<feature type="region of interest" description="Disordered" evidence="1">
    <location>
        <begin position="171"/>
        <end position="194"/>
    </location>
</feature>
<keyword evidence="2" id="KW-0732">Signal</keyword>
<organism evidence="3">
    <name type="scientific">Phidippus regius</name>
    <dbReference type="NCBI Taxonomy" id="1905328"/>
    <lineage>
        <taxon>Eukaryota</taxon>
        <taxon>Metazoa</taxon>
        <taxon>Ecdysozoa</taxon>
        <taxon>Arthropoda</taxon>
        <taxon>Chelicerata</taxon>
        <taxon>Arachnida</taxon>
        <taxon>Araneae</taxon>
        <taxon>Araneomorphae</taxon>
        <taxon>Entelegynae</taxon>
        <taxon>Dionycha</taxon>
        <taxon>Salticidae</taxon>
        <taxon>Salticinae</taxon>
        <taxon>Salticoida</taxon>
        <taxon>Dendryphantini</taxon>
        <taxon>Phidippus</taxon>
    </lineage>
</organism>
<sequence>MCSKGLFMFMIVASVTALIFGASKEKFSKITELARDDTCIKLNEECAPPEKSCCKDRPTGNMTVGDLESTERRALLSRRNDAMNISCAEPHMFIRGNSLIVSQIKHSISAGTFHDNCRELLNTNRLKYMNIFALTTITIDDDIQEYKNLTIIAPKWIIKDKRRIKLDGEDGKLKDTTVPANGKDGKPGEPGKPGRISWNWQRVYWW</sequence>
<name>A0A482ZBD5_9ARAC</name>
<reference evidence="3" key="2">
    <citation type="submission" date="2019-03" db="EMBL/GenBank/DDBJ databases">
        <title>Unravelling the molecular evolution of spider venoms.</title>
        <authorList>
            <person name="Pineda S."/>
        </authorList>
    </citation>
    <scope>NUCLEOTIDE SEQUENCE</scope>
</reference>